<dbReference type="InterPro" id="IPR000015">
    <property type="entry name" value="Fimb_usher"/>
</dbReference>
<dbReference type="Proteomes" id="UP001172791">
    <property type="component" value="Unassembled WGS sequence"/>
</dbReference>
<evidence type="ECO:0000313" key="4">
    <source>
        <dbReference type="EMBL" id="MDN4579798.1"/>
    </source>
</evidence>
<proteinExistence type="predicted"/>
<evidence type="ECO:0000313" key="5">
    <source>
        <dbReference type="Proteomes" id="UP001172788"/>
    </source>
</evidence>
<dbReference type="Pfam" id="PF00577">
    <property type="entry name" value="Usher"/>
    <property type="match status" value="2"/>
</dbReference>
<dbReference type="InterPro" id="IPR043142">
    <property type="entry name" value="PapC-like_C_sf"/>
</dbReference>
<dbReference type="Pfam" id="PF13953">
    <property type="entry name" value="PapC_C"/>
    <property type="match status" value="1"/>
</dbReference>
<organism evidence="3 6">
    <name type="scientific">Pandoraea cepalis</name>
    <dbReference type="NCBI Taxonomy" id="2508294"/>
    <lineage>
        <taxon>Bacteria</taxon>
        <taxon>Pseudomonadati</taxon>
        <taxon>Pseudomonadota</taxon>
        <taxon>Betaproteobacteria</taxon>
        <taxon>Burkholderiales</taxon>
        <taxon>Burkholderiaceae</taxon>
        <taxon>Pandoraea</taxon>
    </lineage>
</organism>
<dbReference type="GO" id="GO:0009279">
    <property type="term" value="C:cell outer membrane"/>
    <property type="evidence" value="ECO:0007669"/>
    <property type="project" value="TreeGrafter"/>
</dbReference>
<feature type="domain" description="PapC-like C-terminal" evidence="2">
    <location>
        <begin position="807"/>
        <end position="866"/>
    </location>
</feature>
<accession>A0AAW7MNP6</accession>
<dbReference type="EMBL" id="QAID01000043">
    <property type="protein sequence ID" value="MDN4579798.1"/>
    <property type="molecule type" value="Genomic_DNA"/>
</dbReference>
<evidence type="ECO:0000313" key="3">
    <source>
        <dbReference type="EMBL" id="MDN4574295.1"/>
    </source>
</evidence>
<evidence type="ECO:0000259" key="2">
    <source>
        <dbReference type="Pfam" id="PF13953"/>
    </source>
</evidence>
<keyword evidence="5" id="KW-1185">Reference proteome</keyword>
<evidence type="ECO:0000256" key="1">
    <source>
        <dbReference type="SAM" id="MobiDB-lite"/>
    </source>
</evidence>
<evidence type="ECO:0000313" key="6">
    <source>
        <dbReference type="Proteomes" id="UP001172791"/>
    </source>
</evidence>
<dbReference type="Gene3D" id="2.60.40.2070">
    <property type="match status" value="1"/>
</dbReference>
<dbReference type="Gene3D" id="2.60.40.2610">
    <property type="entry name" value="Outer membrane usher protein FimD, plug domain"/>
    <property type="match status" value="1"/>
</dbReference>
<dbReference type="Gene3D" id="2.60.40.3110">
    <property type="match status" value="1"/>
</dbReference>
<dbReference type="InterPro" id="IPR042186">
    <property type="entry name" value="FimD_plug_dom"/>
</dbReference>
<sequence>MSSRGRRAASPCVGPLAPRQSRRSRSSRASTPYRCALPRAPRRMASAKRVRRGRAATLFAPRVCHSRTSGAQGWSGATSGAVATALATSMALGAAAFGKAGDAHAAAAATMSEDGTAATSAPDVAGTAQVDNAAVSDTVTPSAPRAGSVSRLDGTYVLEVLVNGESTGRIAPFLRRKGRWFVRAGDLRLLGLSSPQLPPRDATDVALDSLDGVRATYDAAHQTLALQVGDAWLTPYALGRPPPVVMAATSGTGVLINYDGYIQRDRFTRASVWSEVRGFWPGGTVRQTGLVEHSLWRHGYRRYDTWWQHDDPARLTTWVAGDLITGSLAWTRSLRIAGLQWRRNFSLRPDLVTFPIPTLHGSAVVPSSVDVYLDGVRRMSAHVPPGPFVIQDAPGLTGDLQASVVTRDALGRERVTTVPLYIDPRRLASGLSSFSVEAGLPRDDYGVRSFSYRRHPVASATARYGATDAVTVEAQAQAGRRLALGGAGALMALGQMGVVSASAAISGGRGTGTQWSAGYQYLSRRIGVDVQMIRSTGRYRDIASLDGAPAPRASGRVSVSVPFGRSHTASLAWFSQRVPGQPATRVLSASLTLPAGTRGMFSVGGFHDFARQRAHGVFAMLSVLLGGGALGSASFNQQDGQTQASVGASRAPDYSGGWGWQVIGGRAFSQRTVQGELQYLGRHGQISALAQQVGRRTGTALGMTGALVVMDNSVHATRRTYDAFALVSADRQVDVPVLRESVPIGRTDSRGYYFVPDLNGFEAARIGIDPMQLPVDMEVLTTERRIAPQAGSGVLVRFPVRRYRAALVTLTSATGQPLRPGTAVRHVQSGVETVVGYDGEVFVDALAPSNTLESRDAGQRCRVSFEWAAPAEGRVARIGPLACVAFGTLANERPAPFGPAPVPVRWGQEDPS</sequence>
<dbReference type="GO" id="GO:0009297">
    <property type="term" value="P:pilus assembly"/>
    <property type="evidence" value="ECO:0007669"/>
    <property type="project" value="InterPro"/>
</dbReference>
<reference evidence="3" key="1">
    <citation type="submission" date="2018-04" db="EMBL/GenBank/DDBJ databases">
        <authorList>
            <person name="Jy Z."/>
        </authorList>
    </citation>
    <scope>NUCLEOTIDE SEQUENCE</scope>
    <source>
        <strain evidence="4">AS13</strain>
        <strain evidence="3">LA18</strain>
    </source>
</reference>
<dbReference type="PANTHER" id="PTHR30451:SF5">
    <property type="entry name" value="SLR0019 PROTEIN"/>
    <property type="match status" value="1"/>
</dbReference>
<dbReference type="GO" id="GO:0015473">
    <property type="term" value="F:fimbrial usher porin activity"/>
    <property type="evidence" value="ECO:0007669"/>
    <property type="project" value="InterPro"/>
</dbReference>
<feature type="region of interest" description="Disordered" evidence="1">
    <location>
        <begin position="1"/>
        <end position="33"/>
    </location>
</feature>
<name>A0AAW7MNP6_9BURK</name>
<dbReference type="PANTHER" id="PTHR30451">
    <property type="entry name" value="OUTER MEMBRANE USHER PROTEIN"/>
    <property type="match status" value="1"/>
</dbReference>
<comment type="caution">
    <text evidence="3">The sequence shown here is derived from an EMBL/GenBank/DDBJ whole genome shotgun (WGS) entry which is preliminary data.</text>
</comment>
<dbReference type="EMBL" id="QAIC01000040">
    <property type="protein sequence ID" value="MDN4574295.1"/>
    <property type="molecule type" value="Genomic_DNA"/>
</dbReference>
<dbReference type="InterPro" id="IPR025949">
    <property type="entry name" value="PapC-like_C"/>
</dbReference>
<dbReference type="AlphaFoldDB" id="A0AAW7MNP6"/>
<protein>
    <recommendedName>
        <fullName evidence="2">PapC-like C-terminal domain-containing protein</fullName>
    </recommendedName>
</protein>
<dbReference type="Proteomes" id="UP001172788">
    <property type="component" value="Unassembled WGS sequence"/>
</dbReference>
<gene>
    <name evidence="3" type="ORF">DBA34_13620</name>
    <name evidence="4" type="ORF">DBB29_16925</name>
</gene>